<keyword evidence="3" id="KW-1185">Reference proteome</keyword>
<dbReference type="RefSeq" id="WP_309875134.1">
    <property type="nucleotide sequence ID" value="NZ_CP133838.1"/>
</dbReference>
<gene>
    <name evidence="2" type="ORF">RHD99_15930</name>
</gene>
<evidence type="ECO:0000313" key="3">
    <source>
        <dbReference type="Proteomes" id="UP001246690"/>
    </source>
</evidence>
<evidence type="ECO:0008006" key="4">
    <source>
        <dbReference type="Google" id="ProtNLM"/>
    </source>
</evidence>
<feature type="signal peptide" evidence="1">
    <location>
        <begin position="1"/>
        <end position="23"/>
    </location>
</feature>
<keyword evidence="1" id="KW-0732">Signal</keyword>
<proteinExistence type="predicted"/>
<organism evidence="2 3">
    <name type="scientific">Buttiauxella selenatireducens</name>
    <dbReference type="NCBI Taxonomy" id="3073902"/>
    <lineage>
        <taxon>Bacteria</taxon>
        <taxon>Pseudomonadati</taxon>
        <taxon>Pseudomonadota</taxon>
        <taxon>Gammaproteobacteria</taxon>
        <taxon>Enterobacterales</taxon>
        <taxon>Enterobacteriaceae</taxon>
        <taxon>Buttiauxella</taxon>
    </lineage>
</organism>
<sequence>MKKVLLSLLVSGVILGATLPVQAQNMPFDAGGGGKTIYGPWKKSPTGLFGYVCSRTIYYKSGSKKVEQKWIPLGFKC</sequence>
<evidence type="ECO:0000256" key="1">
    <source>
        <dbReference type="SAM" id="SignalP"/>
    </source>
</evidence>
<dbReference type="Proteomes" id="UP001246690">
    <property type="component" value="Chromosome"/>
</dbReference>
<protein>
    <recommendedName>
        <fullName evidence="4">Antimicrobial protein</fullName>
    </recommendedName>
</protein>
<feature type="chain" id="PRO_5046330777" description="Antimicrobial protein" evidence="1">
    <location>
        <begin position="24"/>
        <end position="77"/>
    </location>
</feature>
<evidence type="ECO:0000313" key="2">
    <source>
        <dbReference type="EMBL" id="WMY72950.1"/>
    </source>
</evidence>
<dbReference type="EMBL" id="CP133838">
    <property type="protein sequence ID" value="WMY72950.1"/>
    <property type="molecule type" value="Genomic_DNA"/>
</dbReference>
<reference evidence="2 3" key="1">
    <citation type="submission" date="2023-09" db="EMBL/GenBank/DDBJ databases">
        <title>Buttiauxella selenatireducens sp. nov., isolated from the rhizosphere of Cardamine hupingshanesis.</title>
        <authorList>
            <person name="Zhang S."/>
            <person name="Xu Z."/>
            <person name="Wang H."/>
            <person name="Guo Y."/>
        </authorList>
    </citation>
    <scope>NUCLEOTIDE SEQUENCE [LARGE SCALE GENOMIC DNA]</scope>
    <source>
        <strain evidence="2 3">R73</strain>
    </source>
</reference>
<accession>A0ABY9S7C7</accession>
<name>A0ABY9S7C7_9ENTR</name>